<dbReference type="RefSeq" id="WP_021003932.1">
    <property type="nucleotide sequence ID" value="NZ_JZWI01000038.1"/>
</dbReference>
<keyword evidence="1" id="KW-0472">Membrane</keyword>
<evidence type="ECO:0000256" key="1">
    <source>
        <dbReference type="SAM" id="Phobius"/>
    </source>
</evidence>
<dbReference type="PATRIC" id="fig|34073.19.peg.5897"/>
<name>A0A0H2LX88_VARPD</name>
<organism evidence="2 3">
    <name type="scientific">Variovorax paradoxus</name>
    <dbReference type="NCBI Taxonomy" id="34073"/>
    <lineage>
        <taxon>Bacteria</taxon>
        <taxon>Pseudomonadati</taxon>
        <taxon>Pseudomonadota</taxon>
        <taxon>Betaproteobacteria</taxon>
        <taxon>Burkholderiales</taxon>
        <taxon>Comamonadaceae</taxon>
        <taxon>Variovorax</taxon>
    </lineage>
</organism>
<evidence type="ECO:0000313" key="2">
    <source>
        <dbReference type="EMBL" id="KLN53102.1"/>
    </source>
</evidence>
<feature type="transmembrane region" description="Helical" evidence="1">
    <location>
        <begin position="164"/>
        <end position="185"/>
    </location>
</feature>
<keyword evidence="3" id="KW-1185">Reference proteome</keyword>
<dbReference type="EMBL" id="JZWI01000038">
    <property type="protein sequence ID" value="KLN53102.1"/>
    <property type="molecule type" value="Genomic_DNA"/>
</dbReference>
<gene>
    <name evidence="2" type="ORF">VPARA_57470</name>
</gene>
<dbReference type="Proteomes" id="UP000035170">
    <property type="component" value="Unassembled WGS sequence"/>
</dbReference>
<comment type="caution">
    <text evidence="2">The sequence shown here is derived from an EMBL/GenBank/DDBJ whole genome shotgun (WGS) entry which is preliminary data.</text>
</comment>
<protein>
    <submittedName>
        <fullName evidence="2">Uncharacterized protein</fullName>
    </submittedName>
</protein>
<proteinExistence type="predicted"/>
<accession>A0A0H2LX88</accession>
<keyword evidence="1" id="KW-0812">Transmembrane</keyword>
<keyword evidence="1" id="KW-1133">Transmembrane helix</keyword>
<feature type="transmembrane region" description="Helical" evidence="1">
    <location>
        <begin position="88"/>
        <end position="108"/>
    </location>
</feature>
<evidence type="ECO:0000313" key="3">
    <source>
        <dbReference type="Proteomes" id="UP000035170"/>
    </source>
</evidence>
<dbReference type="AlphaFoldDB" id="A0A0H2LX88"/>
<feature type="transmembrane region" description="Helical" evidence="1">
    <location>
        <begin position="114"/>
        <end position="132"/>
    </location>
</feature>
<reference evidence="2 3" key="1">
    <citation type="submission" date="2015-03" db="EMBL/GenBank/DDBJ databases">
        <title>Genome sequence of Variovorax paradoxus TBEA6.</title>
        <authorList>
            <person name="Poehlein A."/>
            <person name="Schuldes J."/>
            <person name="Wuebbeler J.H."/>
            <person name="Hiessl S."/>
            <person name="Steinbuechel A."/>
            <person name="Daniel R."/>
        </authorList>
    </citation>
    <scope>NUCLEOTIDE SEQUENCE [LARGE SCALE GENOMIC DNA]</scope>
    <source>
        <strain evidence="2 3">TBEA6</strain>
    </source>
</reference>
<sequence>MTLPLVIFLAATVVPVFFSKIQSIPVWLAVQALALGWSGTSQQAQLSPHVLVALLEVLVVRGAVAPLLLRRAIRLRIEPNMDLMPSNLFTWATAVALIVLAFEFGAPAMSDRQAFTLGVVGATVAVALLVLATNNSPPAQLVAVLFMENALALFESLLPEPWPWPVHATLSAIYLLTAGVGSWLVGVREPGEADDPLHAAEERT</sequence>